<accession>A0A5Q0LXD9</accession>
<reference evidence="2 3" key="1">
    <citation type="submission" date="2019-10" db="EMBL/GenBank/DDBJ databases">
        <title>Complete genome sequence of Variovorax paradoxus 5C-2.</title>
        <authorList>
            <person name="Gogoleva N.E."/>
            <person name="Balkin A.S."/>
        </authorList>
    </citation>
    <scope>NUCLEOTIDE SEQUENCE [LARGE SCALE GENOMIC DNA]</scope>
    <source>
        <strain evidence="2 3">5C-2</strain>
    </source>
</reference>
<feature type="chain" id="PRO_5025038269" description="DUF4148 domain-containing protein" evidence="1">
    <location>
        <begin position="20"/>
        <end position="98"/>
    </location>
</feature>
<evidence type="ECO:0000256" key="1">
    <source>
        <dbReference type="SAM" id="SignalP"/>
    </source>
</evidence>
<feature type="signal peptide" evidence="1">
    <location>
        <begin position="1"/>
        <end position="19"/>
    </location>
</feature>
<organism evidence="2 3">
    <name type="scientific">Variovorax paradoxus</name>
    <dbReference type="NCBI Taxonomy" id="34073"/>
    <lineage>
        <taxon>Bacteria</taxon>
        <taxon>Pseudomonadati</taxon>
        <taxon>Pseudomonadota</taxon>
        <taxon>Betaproteobacteria</taxon>
        <taxon>Burkholderiales</taxon>
        <taxon>Comamonadaceae</taxon>
        <taxon>Variovorax</taxon>
    </lineage>
</organism>
<dbReference type="AlphaFoldDB" id="A0A5Q0LXD9"/>
<dbReference type="RefSeq" id="WP_093299031.1">
    <property type="nucleotide sequence ID" value="NZ_CP045644.1"/>
</dbReference>
<sequence>MKNTLVFIAASLLLSGAYAQSQSQEAAPQFDSRPQAVAESLKNAKPRGVVVRINDGSTAEGSGSGVMTFDRAETTGQRLADVREARPHQLPMQGGTPK</sequence>
<protein>
    <recommendedName>
        <fullName evidence="4">DUF4148 domain-containing protein</fullName>
    </recommendedName>
</protein>
<dbReference type="EMBL" id="CP045644">
    <property type="protein sequence ID" value="QFZ81943.1"/>
    <property type="molecule type" value="Genomic_DNA"/>
</dbReference>
<name>A0A5Q0LXD9_VARPD</name>
<dbReference type="Proteomes" id="UP000326780">
    <property type="component" value="Chromosome"/>
</dbReference>
<evidence type="ECO:0008006" key="4">
    <source>
        <dbReference type="Google" id="ProtNLM"/>
    </source>
</evidence>
<proteinExistence type="predicted"/>
<keyword evidence="1" id="KW-0732">Signal</keyword>
<gene>
    <name evidence="2" type="ORF">GFK26_03810</name>
</gene>
<evidence type="ECO:0000313" key="2">
    <source>
        <dbReference type="EMBL" id="QFZ81943.1"/>
    </source>
</evidence>
<evidence type="ECO:0000313" key="3">
    <source>
        <dbReference type="Proteomes" id="UP000326780"/>
    </source>
</evidence>